<dbReference type="WBParaSite" id="ACRNAN_scaffold18391.g7105.t1">
    <property type="protein sequence ID" value="ACRNAN_scaffold18391.g7105.t1"/>
    <property type="gene ID" value="ACRNAN_scaffold18391.g7105"/>
</dbReference>
<evidence type="ECO:0000313" key="2">
    <source>
        <dbReference type="Proteomes" id="UP000887540"/>
    </source>
</evidence>
<dbReference type="AlphaFoldDB" id="A0A914D3P5"/>
<protein>
    <submittedName>
        <fullName evidence="3">Uncharacterized protein</fullName>
    </submittedName>
</protein>
<keyword evidence="2" id="KW-1185">Reference proteome</keyword>
<evidence type="ECO:0000256" key="1">
    <source>
        <dbReference type="SAM" id="MobiDB-lite"/>
    </source>
</evidence>
<evidence type="ECO:0000313" key="3">
    <source>
        <dbReference type="WBParaSite" id="ACRNAN_scaffold18391.g7105.t1"/>
    </source>
</evidence>
<proteinExistence type="predicted"/>
<dbReference type="Proteomes" id="UP000887540">
    <property type="component" value="Unplaced"/>
</dbReference>
<reference evidence="3" key="1">
    <citation type="submission" date="2022-11" db="UniProtKB">
        <authorList>
            <consortium name="WormBaseParasite"/>
        </authorList>
    </citation>
    <scope>IDENTIFICATION</scope>
</reference>
<name>A0A914D3P5_9BILA</name>
<accession>A0A914D3P5</accession>
<sequence length="37" mass="3978">NRNPRKVVPEDGYSPSGATVPPEELSLVGSIRENTVI</sequence>
<feature type="region of interest" description="Disordered" evidence="1">
    <location>
        <begin position="1"/>
        <end position="21"/>
    </location>
</feature>
<organism evidence="2 3">
    <name type="scientific">Acrobeloides nanus</name>
    <dbReference type="NCBI Taxonomy" id="290746"/>
    <lineage>
        <taxon>Eukaryota</taxon>
        <taxon>Metazoa</taxon>
        <taxon>Ecdysozoa</taxon>
        <taxon>Nematoda</taxon>
        <taxon>Chromadorea</taxon>
        <taxon>Rhabditida</taxon>
        <taxon>Tylenchina</taxon>
        <taxon>Cephalobomorpha</taxon>
        <taxon>Cephaloboidea</taxon>
        <taxon>Cephalobidae</taxon>
        <taxon>Acrobeloides</taxon>
    </lineage>
</organism>